<evidence type="ECO:0000259" key="1">
    <source>
        <dbReference type="Pfam" id="PF01973"/>
    </source>
</evidence>
<sequence length="564" mass="65066">MLTINLEFNIEQSKDKQEILKVQRDKKNIYIGSKYNSNKENEKFLNNIKGNKKDNDVFIVYGFGVGNHIKELRKKYENRIVVFEPNTKVYRYLSTLEWIKKDKNLNVICCEKQELASIIKKEINEFNFKNSEIMIFSNYDTIYKRECSEFFSEINGYIIRLGIDINTKTFFGKKWFKNIIEGTEYFVKSIPADLYNGKFKNNPAVVVSAGPSLAKNIDDLKQKEDEMFIISGGRTFGPLIEKNIKADLLVVADATGRNYELVCNYLKLSDTPILFSEGANLDIVKEHKGIKIFYSYSDLVNKIVGKKMKHISTGGSVAHAMTSYAGNLGCNPIIFIGQDFAYTGESTHADITENKDGSYTYEIAKSEDDIWVEDIYGNEVRTSVVLNNQRLAMEEIIKLYPNIKFINATEGGAKISGTLEMPLKKAMEIYCRDEIEKITPLSYPINMLDNALTELNKLKRILKELSIIVNNQVLRLGNFKKNIIVDNSIFLQSDINDSKIINIYNSREELQMLLYKPVYDYLRTDNDTDILYKKREFYSNTNELIQYALSIIQKQLIKLKQMQK</sequence>
<dbReference type="Pfam" id="PF01973">
    <property type="entry name" value="MptE-like"/>
    <property type="match status" value="1"/>
</dbReference>
<dbReference type="RefSeq" id="WP_058296368.1">
    <property type="nucleotide sequence ID" value="NZ_CAMRXG010000021.1"/>
</dbReference>
<dbReference type="Proteomes" id="UP000220840">
    <property type="component" value="Unassembled WGS sequence"/>
</dbReference>
<dbReference type="OrthoDB" id="5291305at2"/>
<evidence type="ECO:0000313" key="2">
    <source>
        <dbReference type="EMBL" id="PEG32222.1"/>
    </source>
</evidence>
<dbReference type="PANTHER" id="PTHR41786">
    <property type="entry name" value="MOTILITY ACCESSORY FACTOR MAF"/>
    <property type="match status" value="1"/>
</dbReference>
<accession>A0A2A7MK71</accession>
<dbReference type="InterPro" id="IPR002826">
    <property type="entry name" value="MptE-like"/>
</dbReference>
<comment type="caution">
    <text evidence="2">The sequence shown here is derived from an EMBL/GenBank/DDBJ whole genome shotgun (WGS) entry which is preliminary data.</text>
</comment>
<organism evidence="2 3">
    <name type="scientific">Clostridium neonatale</name>
    <dbReference type="NCBI Taxonomy" id="137838"/>
    <lineage>
        <taxon>Bacteria</taxon>
        <taxon>Bacillati</taxon>
        <taxon>Bacillota</taxon>
        <taxon>Clostridia</taxon>
        <taxon>Eubacteriales</taxon>
        <taxon>Clostridiaceae</taxon>
        <taxon>Clostridium</taxon>
    </lineage>
</organism>
<gene>
    <name evidence="2" type="ORF">CQ394_11165</name>
</gene>
<dbReference type="PANTHER" id="PTHR41786:SF1">
    <property type="entry name" value="6-HYDROXYMETHYLPTERIN DIPHOSPHOKINASE MPTE-LIKE DOMAIN-CONTAINING PROTEIN"/>
    <property type="match status" value="1"/>
</dbReference>
<name>A0A2A7MK71_9CLOT</name>
<proteinExistence type="predicted"/>
<dbReference type="AlphaFoldDB" id="A0A2A7MK71"/>
<dbReference type="EMBL" id="PDCJ01000001">
    <property type="protein sequence ID" value="PEG32222.1"/>
    <property type="molecule type" value="Genomic_DNA"/>
</dbReference>
<feature type="domain" description="6-hydroxymethylpterin diphosphokinase MptE-like" evidence="1">
    <location>
        <begin position="178"/>
        <end position="344"/>
    </location>
</feature>
<keyword evidence="3" id="KW-1185">Reference proteome</keyword>
<dbReference type="STRING" id="137838.GCA_001458595_03722"/>
<reference evidence="2 3" key="1">
    <citation type="submission" date="2017-10" db="EMBL/GenBank/DDBJ databases">
        <title>Effective Description of Clostridium neonatale sp. nov. linked to necrotizing enterocolitis in neonates and a clarification of species assignable to the genus Clostridium (Prazmowski 1880) emend. Lawson and Rainey 2016.</title>
        <authorList>
            <person name="Bernard K."/>
            <person name="Burdz T."/>
            <person name="Wiebe D."/>
            <person name="Balcewich B."/>
            <person name="Alfa M."/>
            <person name="Bernier A.-M."/>
        </authorList>
    </citation>
    <scope>NUCLEOTIDE SEQUENCE [LARGE SCALE GENOMIC DNA]</scope>
    <source>
        <strain evidence="2 3">LCDC99A005</strain>
    </source>
</reference>
<protein>
    <submittedName>
        <fullName evidence="2">DUF115 domain-containing protein</fullName>
    </submittedName>
</protein>
<evidence type="ECO:0000313" key="3">
    <source>
        <dbReference type="Proteomes" id="UP000220840"/>
    </source>
</evidence>